<protein>
    <submittedName>
        <fullName evidence="1">MerR HTH family regulatory protein</fullName>
    </submittedName>
</protein>
<dbReference type="EMBL" id="FOTQ01000005">
    <property type="protein sequence ID" value="SFM21446.1"/>
    <property type="molecule type" value="Genomic_DNA"/>
</dbReference>
<dbReference type="AlphaFoldDB" id="A0A1I4P1C1"/>
<evidence type="ECO:0000313" key="1">
    <source>
        <dbReference type="EMBL" id="SFM21446.1"/>
    </source>
</evidence>
<proteinExistence type="predicted"/>
<keyword evidence="2" id="KW-1185">Reference proteome</keyword>
<dbReference type="STRING" id="254406.SAMN04488042_10532"/>
<sequence>MRMLTTLEKARELGVTDRALKKWRKEGKGPPFKKFGKSVRYYPEVHPELGEIVQDEEVKS</sequence>
<dbReference type="SUPFAM" id="SSF46955">
    <property type="entry name" value="Putative DNA-binding domain"/>
    <property type="match status" value="1"/>
</dbReference>
<evidence type="ECO:0000313" key="2">
    <source>
        <dbReference type="Proteomes" id="UP000199144"/>
    </source>
</evidence>
<name>A0A1I4P1C1_9RHOB</name>
<gene>
    <name evidence="1" type="ORF">SAMN04488042_10532</name>
</gene>
<dbReference type="InterPro" id="IPR009061">
    <property type="entry name" value="DNA-bd_dom_put_sf"/>
</dbReference>
<dbReference type="Proteomes" id="UP000199144">
    <property type="component" value="Unassembled WGS sequence"/>
</dbReference>
<accession>A0A1I4P1C1</accession>
<organism evidence="1 2">
    <name type="scientific">Shimia aestuarii</name>
    <dbReference type="NCBI Taxonomy" id="254406"/>
    <lineage>
        <taxon>Bacteria</taxon>
        <taxon>Pseudomonadati</taxon>
        <taxon>Pseudomonadota</taxon>
        <taxon>Alphaproteobacteria</taxon>
        <taxon>Rhodobacterales</taxon>
        <taxon>Roseobacteraceae</taxon>
    </lineage>
</organism>
<dbReference type="RefSeq" id="WP_131814372.1">
    <property type="nucleotide sequence ID" value="NZ_FOTQ01000005.1"/>
</dbReference>
<reference evidence="1 2" key="1">
    <citation type="submission" date="2016-10" db="EMBL/GenBank/DDBJ databases">
        <authorList>
            <person name="de Groot N.N."/>
        </authorList>
    </citation>
    <scope>NUCLEOTIDE SEQUENCE [LARGE SCALE GENOMIC DNA]</scope>
    <source>
        <strain evidence="1 2">DSM 15283</strain>
    </source>
</reference>